<feature type="binding site" evidence="5">
    <location>
        <begin position="189"/>
        <end position="192"/>
    </location>
    <ligand>
        <name>substrate</name>
    </ligand>
</feature>
<evidence type="ECO:0000313" key="8">
    <source>
        <dbReference type="EMBL" id="KYG78660.1"/>
    </source>
</evidence>
<dbReference type="NCBIfam" id="TIGR00536">
    <property type="entry name" value="hemK_fam"/>
    <property type="match status" value="1"/>
</dbReference>
<dbReference type="GO" id="GO:0032259">
    <property type="term" value="P:methylation"/>
    <property type="evidence" value="ECO:0007669"/>
    <property type="project" value="UniProtKB-KW"/>
</dbReference>
<dbReference type="SUPFAM" id="SSF53335">
    <property type="entry name" value="S-adenosyl-L-methionine-dependent methyltransferases"/>
    <property type="match status" value="1"/>
</dbReference>
<dbReference type="EC" id="2.1.1.297" evidence="5"/>
<dbReference type="GO" id="GO:0102559">
    <property type="term" value="F:peptide chain release factor N(5)-glutamine methyltransferase activity"/>
    <property type="evidence" value="ECO:0007669"/>
    <property type="project" value="UniProtKB-EC"/>
</dbReference>
<comment type="catalytic activity">
    <reaction evidence="4 5">
        <text>L-glutaminyl-[peptide chain release factor] + S-adenosyl-L-methionine = N(5)-methyl-L-glutaminyl-[peptide chain release factor] + S-adenosyl-L-homocysteine + H(+)</text>
        <dbReference type="Rhea" id="RHEA:42896"/>
        <dbReference type="Rhea" id="RHEA-COMP:10271"/>
        <dbReference type="Rhea" id="RHEA-COMP:10272"/>
        <dbReference type="ChEBI" id="CHEBI:15378"/>
        <dbReference type="ChEBI" id="CHEBI:30011"/>
        <dbReference type="ChEBI" id="CHEBI:57856"/>
        <dbReference type="ChEBI" id="CHEBI:59789"/>
        <dbReference type="ChEBI" id="CHEBI:61891"/>
        <dbReference type="EC" id="2.1.1.297"/>
    </reaction>
</comment>
<comment type="function">
    <text evidence="5">Methylates the class 1 translation termination release factors RF1/PrfA and RF2/PrfB on the glutamine residue of the universally conserved GGQ motif.</text>
</comment>
<comment type="similarity">
    <text evidence="5">Belongs to the protein N5-glutamine methyltransferase family. PrmC subfamily.</text>
</comment>
<accession>A0A150XIY0</accession>
<evidence type="ECO:0000259" key="7">
    <source>
        <dbReference type="Pfam" id="PF17827"/>
    </source>
</evidence>
<sequence>MPFEKPKAKIQSIVEKLSGVYDEREATNMSNLLLSHFYGLDRMAIILNDEFSLAEHSEQSLAKAINELNQHKPIQHILGSVEFYGCELKVDERALIPRPETEELVDWIVTENRIEAPSILDIGTGTGCIPIALKKAIPNAQVIAVDVSEEALTLAQENAKQNSVEVDFTLLDILENTFPFAQLDIMVSNPPYIPESDKAEMNSNVLSFEPHLALFVENHDPLIFYRRIAELAFQHLKIGGILYFEIHERFGKEMIKLVEDIGFTKVLLKKDLQGKDRMLQAQKYSK</sequence>
<dbReference type="Proteomes" id="UP000075583">
    <property type="component" value="Unassembled WGS sequence"/>
</dbReference>
<organism evidence="8 9">
    <name type="scientific">Roseivirga ehrenbergii (strain DSM 102268 / JCM 13514 / KCTC 12282 / NCIMB 14502 / KMM 6017)</name>
    <dbReference type="NCBI Taxonomy" id="279360"/>
    <lineage>
        <taxon>Bacteria</taxon>
        <taxon>Pseudomonadati</taxon>
        <taxon>Bacteroidota</taxon>
        <taxon>Cytophagia</taxon>
        <taxon>Cytophagales</taxon>
        <taxon>Roseivirgaceae</taxon>
        <taxon>Roseivirga</taxon>
    </lineage>
</organism>
<evidence type="ECO:0000256" key="3">
    <source>
        <dbReference type="ARBA" id="ARBA00022691"/>
    </source>
</evidence>
<dbReference type="AlphaFoldDB" id="A0A150XIY0"/>
<dbReference type="InterPro" id="IPR007848">
    <property type="entry name" value="Small_mtfrase_dom"/>
</dbReference>
<dbReference type="OrthoDB" id="9800643at2"/>
<dbReference type="PROSITE" id="PS00092">
    <property type="entry name" value="N6_MTASE"/>
    <property type="match status" value="1"/>
</dbReference>
<protein>
    <recommendedName>
        <fullName evidence="5">Release factor glutamine methyltransferase</fullName>
        <shortName evidence="5">RF MTase</shortName>
        <ecNumber evidence="5">2.1.1.297</ecNumber>
    </recommendedName>
    <alternativeName>
        <fullName evidence="5">N5-glutamine methyltransferase PrmC</fullName>
    </alternativeName>
    <alternativeName>
        <fullName evidence="5">Protein-(glutamine-N5) MTase PrmC</fullName>
    </alternativeName>
    <alternativeName>
        <fullName evidence="5">Protein-glutamine N-methyltransferase PrmC</fullName>
    </alternativeName>
</protein>
<dbReference type="InterPro" id="IPR002052">
    <property type="entry name" value="DNA_methylase_N6_adenine_CS"/>
</dbReference>
<comment type="caution">
    <text evidence="5">Lacks conserved residue(s) required for the propagation of feature annotation.</text>
</comment>
<evidence type="ECO:0000256" key="4">
    <source>
        <dbReference type="ARBA" id="ARBA00048391"/>
    </source>
</evidence>
<dbReference type="EMBL" id="LQZQ01000009">
    <property type="protein sequence ID" value="KYG78660.1"/>
    <property type="molecule type" value="Genomic_DNA"/>
</dbReference>
<dbReference type="Gene3D" id="3.40.50.150">
    <property type="entry name" value="Vaccinia Virus protein VP39"/>
    <property type="match status" value="1"/>
</dbReference>
<dbReference type="Pfam" id="PF05175">
    <property type="entry name" value="MTS"/>
    <property type="match status" value="1"/>
</dbReference>
<evidence type="ECO:0000313" key="9">
    <source>
        <dbReference type="Proteomes" id="UP000075583"/>
    </source>
</evidence>
<dbReference type="CDD" id="cd02440">
    <property type="entry name" value="AdoMet_MTases"/>
    <property type="match status" value="1"/>
</dbReference>
<dbReference type="Pfam" id="PF17827">
    <property type="entry name" value="PrmC_N"/>
    <property type="match status" value="1"/>
</dbReference>
<reference evidence="8" key="1">
    <citation type="submission" date="2016-01" db="EMBL/GenBank/DDBJ databases">
        <title>Genome sequencing of Roseivirga ehrenbergii KMM 6017.</title>
        <authorList>
            <person name="Selvaratnam C."/>
            <person name="Thevarajoo S."/>
            <person name="Goh K.M."/>
            <person name="Ee R."/>
            <person name="Chan K.-G."/>
            <person name="Chong C.S."/>
        </authorList>
    </citation>
    <scope>NUCLEOTIDE SEQUENCE [LARGE SCALE GENOMIC DNA]</scope>
    <source>
        <strain evidence="8">KMM 6017</strain>
    </source>
</reference>
<dbReference type="RefSeq" id="WP_062591062.1">
    <property type="nucleotide sequence ID" value="NZ_LQZQ01000009.1"/>
</dbReference>
<dbReference type="PANTHER" id="PTHR18895">
    <property type="entry name" value="HEMK METHYLTRANSFERASE"/>
    <property type="match status" value="1"/>
</dbReference>
<feature type="binding site" evidence="5">
    <location>
        <position position="189"/>
    </location>
    <ligand>
        <name>S-adenosyl-L-methionine</name>
        <dbReference type="ChEBI" id="CHEBI:59789"/>
    </ligand>
</feature>
<feature type="domain" description="Methyltransferase small" evidence="6">
    <location>
        <begin position="115"/>
        <end position="196"/>
    </location>
</feature>
<proteinExistence type="inferred from homology"/>
<evidence type="ECO:0000256" key="2">
    <source>
        <dbReference type="ARBA" id="ARBA00022679"/>
    </source>
</evidence>
<dbReference type="GO" id="GO:0003676">
    <property type="term" value="F:nucleic acid binding"/>
    <property type="evidence" value="ECO:0007669"/>
    <property type="project" value="InterPro"/>
</dbReference>
<evidence type="ECO:0000256" key="1">
    <source>
        <dbReference type="ARBA" id="ARBA00022603"/>
    </source>
</evidence>
<feature type="binding site" evidence="5">
    <location>
        <begin position="123"/>
        <end position="127"/>
    </location>
    <ligand>
        <name>S-adenosyl-L-methionine</name>
        <dbReference type="ChEBI" id="CHEBI:59789"/>
    </ligand>
</feature>
<dbReference type="STRING" id="279360.MB14_18195"/>
<dbReference type="NCBIfam" id="TIGR03534">
    <property type="entry name" value="RF_mod_PrmC"/>
    <property type="match status" value="1"/>
</dbReference>
<dbReference type="InterPro" id="IPR029063">
    <property type="entry name" value="SAM-dependent_MTases_sf"/>
</dbReference>
<dbReference type="Gene3D" id="1.10.8.10">
    <property type="entry name" value="DNA helicase RuvA subunit, C-terminal domain"/>
    <property type="match status" value="1"/>
</dbReference>
<dbReference type="HAMAP" id="MF_02126">
    <property type="entry name" value="RF_methyltr_PrmC"/>
    <property type="match status" value="1"/>
</dbReference>
<dbReference type="InterPro" id="IPR004556">
    <property type="entry name" value="HemK-like"/>
</dbReference>
<dbReference type="InterPro" id="IPR050320">
    <property type="entry name" value="N5-glutamine_MTase"/>
</dbReference>
<feature type="domain" description="Release factor glutamine methyltransferase N-terminal" evidence="7">
    <location>
        <begin position="16"/>
        <end position="79"/>
    </location>
</feature>
<keyword evidence="1 5" id="KW-0489">Methyltransferase</keyword>
<dbReference type="InterPro" id="IPR019874">
    <property type="entry name" value="RF_methyltr_PrmC"/>
</dbReference>
<evidence type="ECO:0000259" key="6">
    <source>
        <dbReference type="Pfam" id="PF05175"/>
    </source>
</evidence>
<keyword evidence="2 5" id="KW-0808">Transferase</keyword>
<dbReference type="InterPro" id="IPR040758">
    <property type="entry name" value="PrmC_N"/>
</dbReference>
<keyword evidence="9" id="KW-1185">Reference proteome</keyword>
<comment type="caution">
    <text evidence="8">The sequence shown here is derived from an EMBL/GenBank/DDBJ whole genome shotgun (WGS) entry which is preliminary data.</text>
</comment>
<dbReference type="PANTHER" id="PTHR18895:SF74">
    <property type="entry name" value="MTRF1L RELEASE FACTOR GLUTAMINE METHYLTRANSFERASE"/>
    <property type="match status" value="1"/>
</dbReference>
<evidence type="ECO:0000256" key="5">
    <source>
        <dbReference type="HAMAP-Rule" id="MF_02126"/>
    </source>
</evidence>
<feature type="binding site" evidence="5">
    <location>
        <position position="146"/>
    </location>
    <ligand>
        <name>S-adenosyl-L-methionine</name>
        <dbReference type="ChEBI" id="CHEBI:59789"/>
    </ligand>
</feature>
<keyword evidence="3 5" id="KW-0949">S-adenosyl-L-methionine</keyword>
<name>A0A150XIY0_ROSEK</name>
<gene>
    <name evidence="5" type="primary">prmC</name>
    <name evidence="8" type="ORF">MB14_18195</name>
</gene>